<gene>
    <name evidence="1" type="ORF">Salat_1577300</name>
</gene>
<name>A0AAE1YEC2_9LAMI</name>
<keyword evidence="2" id="KW-1185">Reference proteome</keyword>
<reference evidence="1" key="1">
    <citation type="submission" date="2020-06" db="EMBL/GenBank/DDBJ databases">
        <authorList>
            <person name="Li T."/>
            <person name="Hu X."/>
            <person name="Zhang T."/>
            <person name="Song X."/>
            <person name="Zhang H."/>
            <person name="Dai N."/>
            <person name="Sheng W."/>
            <person name="Hou X."/>
            <person name="Wei L."/>
        </authorList>
    </citation>
    <scope>NUCLEOTIDE SEQUENCE</scope>
    <source>
        <strain evidence="1">3651</strain>
        <tissue evidence="1">Leaf</tissue>
    </source>
</reference>
<evidence type="ECO:0000313" key="2">
    <source>
        <dbReference type="Proteomes" id="UP001293254"/>
    </source>
</evidence>
<reference evidence="1" key="2">
    <citation type="journal article" date="2024" name="Plant">
        <title>Genomic evolution and insights into agronomic trait innovations of Sesamum species.</title>
        <authorList>
            <person name="Miao H."/>
            <person name="Wang L."/>
            <person name="Qu L."/>
            <person name="Liu H."/>
            <person name="Sun Y."/>
            <person name="Le M."/>
            <person name="Wang Q."/>
            <person name="Wei S."/>
            <person name="Zheng Y."/>
            <person name="Lin W."/>
            <person name="Duan Y."/>
            <person name="Cao H."/>
            <person name="Xiong S."/>
            <person name="Wang X."/>
            <person name="Wei L."/>
            <person name="Li C."/>
            <person name="Ma Q."/>
            <person name="Ju M."/>
            <person name="Zhao R."/>
            <person name="Li G."/>
            <person name="Mu C."/>
            <person name="Tian Q."/>
            <person name="Mei H."/>
            <person name="Zhang T."/>
            <person name="Gao T."/>
            <person name="Zhang H."/>
        </authorList>
    </citation>
    <scope>NUCLEOTIDE SEQUENCE</scope>
    <source>
        <strain evidence="1">3651</strain>
    </source>
</reference>
<sequence length="130" mass="14423">MGCCKALLHHLGLQQTYKKLRKRGGVLMKGVKGIYGRNERVGVENAGDKSADIGPKFWDWHEILALALSDWLEMETEGSAKDGPGPTRFSHVAQPCGLQAKEGGSNGPLKKVLLNRIQLGWDWDILFFFS</sequence>
<proteinExistence type="predicted"/>
<accession>A0AAE1YEC2</accession>
<organism evidence="1 2">
    <name type="scientific">Sesamum alatum</name>
    <dbReference type="NCBI Taxonomy" id="300844"/>
    <lineage>
        <taxon>Eukaryota</taxon>
        <taxon>Viridiplantae</taxon>
        <taxon>Streptophyta</taxon>
        <taxon>Embryophyta</taxon>
        <taxon>Tracheophyta</taxon>
        <taxon>Spermatophyta</taxon>
        <taxon>Magnoliopsida</taxon>
        <taxon>eudicotyledons</taxon>
        <taxon>Gunneridae</taxon>
        <taxon>Pentapetalae</taxon>
        <taxon>asterids</taxon>
        <taxon>lamiids</taxon>
        <taxon>Lamiales</taxon>
        <taxon>Pedaliaceae</taxon>
        <taxon>Sesamum</taxon>
    </lineage>
</organism>
<evidence type="ECO:0000313" key="1">
    <source>
        <dbReference type="EMBL" id="KAK4428083.1"/>
    </source>
</evidence>
<dbReference type="AlphaFoldDB" id="A0AAE1YEC2"/>
<comment type="caution">
    <text evidence="1">The sequence shown here is derived from an EMBL/GenBank/DDBJ whole genome shotgun (WGS) entry which is preliminary data.</text>
</comment>
<dbReference type="Proteomes" id="UP001293254">
    <property type="component" value="Unassembled WGS sequence"/>
</dbReference>
<dbReference type="EMBL" id="JACGWO010000005">
    <property type="protein sequence ID" value="KAK4428083.1"/>
    <property type="molecule type" value="Genomic_DNA"/>
</dbReference>
<protein>
    <submittedName>
        <fullName evidence="1">Uncharacterized protein</fullName>
    </submittedName>
</protein>